<evidence type="ECO:0000256" key="1">
    <source>
        <dbReference type="SAM" id="MobiDB-lite"/>
    </source>
</evidence>
<dbReference type="GeneID" id="63794636"/>
<comment type="caution">
    <text evidence="2">The sequence shown here is derived from an EMBL/GenBank/DDBJ whole genome shotgun (WGS) entry which is preliminary data.</text>
</comment>
<dbReference type="RefSeq" id="XP_040733924.1">
    <property type="nucleotide sequence ID" value="XM_040877895.1"/>
</dbReference>
<feature type="region of interest" description="Disordered" evidence="1">
    <location>
        <begin position="1"/>
        <end position="34"/>
    </location>
</feature>
<organism evidence="2 3">
    <name type="scientific">Talaromyces amestolkiae</name>
    <dbReference type="NCBI Taxonomy" id="1196081"/>
    <lineage>
        <taxon>Eukaryota</taxon>
        <taxon>Fungi</taxon>
        <taxon>Dikarya</taxon>
        <taxon>Ascomycota</taxon>
        <taxon>Pezizomycotina</taxon>
        <taxon>Eurotiomycetes</taxon>
        <taxon>Eurotiomycetidae</taxon>
        <taxon>Eurotiales</taxon>
        <taxon>Trichocomaceae</taxon>
        <taxon>Talaromyces</taxon>
        <taxon>Talaromyces sect. Talaromyces</taxon>
    </lineage>
</organism>
<dbReference type="AlphaFoldDB" id="A0A364L0T4"/>
<name>A0A364L0T4_TALAM</name>
<dbReference type="Proteomes" id="UP000249363">
    <property type="component" value="Unassembled WGS sequence"/>
</dbReference>
<dbReference type="EMBL" id="MIKG01000009">
    <property type="protein sequence ID" value="RAO69408.1"/>
    <property type="molecule type" value="Genomic_DNA"/>
</dbReference>
<evidence type="ECO:0000313" key="2">
    <source>
        <dbReference type="EMBL" id="RAO69408.1"/>
    </source>
</evidence>
<accession>A0A364L0T4</accession>
<keyword evidence="3" id="KW-1185">Reference proteome</keyword>
<evidence type="ECO:0000313" key="3">
    <source>
        <dbReference type="Proteomes" id="UP000249363"/>
    </source>
</evidence>
<protein>
    <submittedName>
        <fullName evidence="2">Uncharacterized protein</fullName>
    </submittedName>
</protein>
<reference evidence="2 3" key="1">
    <citation type="journal article" date="2017" name="Biotechnol. Biofuels">
        <title>Differential beta-glucosidase expression as a function of carbon source availability in Talaromyces amestolkiae: a genomic and proteomic approach.</title>
        <authorList>
            <person name="de Eugenio L.I."/>
            <person name="Mendez-Liter J.A."/>
            <person name="Nieto-Dominguez M."/>
            <person name="Alonso L."/>
            <person name="Gil-Munoz J."/>
            <person name="Barriuso J."/>
            <person name="Prieto A."/>
            <person name="Martinez M.J."/>
        </authorList>
    </citation>
    <scope>NUCLEOTIDE SEQUENCE [LARGE SCALE GENOMIC DNA]</scope>
    <source>
        <strain evidence="2 3">CIB</strain>
    </source>
</reference>
<proteinExistence type="predicted"/>
<dbReference type="OrthoDB" id="3469225at2759"/>
<sequence>MVAESASRQRRHTGRGLFFVNSSHPDDVKKKGIQRSIRSHSIRNAALRSRPTRKERPQAITYALKEVYITADTGIFQDRILCERCPIPKSLGLWPFPCELQPRAQELIYFMNAESDYVFRPFRTVWFSMALTDATAFQLCMANAAMFMAQRKQPDTFEYDTVGSATHDIYPQFPEYMWDLSPPFPHRRTPLLEQIIFRLGESDCVAMEFIIDALDGIRYIAETVNTSQKEPEFWRREDDLSPLHMIGPITHTLLSVPRVNPKDNVSVMGLVCEIARLAILILLAALKRMYSFFLNEIELTTLTAKFSSVLLKYRQTLSLGQREDHSNHLQLWAMLTVAALQPFTDRTLYVTEIRKCMKYLDIKSATNAFQLSHDIAWIDVVGGTDSENESLVKEIDNATPTP</sequence>
<dbReference type="STRING" id="1196081.A0A364L0T4"/>
<gene>
    <name evidence="2" type="ORF">BHQ10_005420</name>
</gene>